<dbReference type="AlphaFoldDB" id="A0A3D8Q769"/>
<dbReference type="EMBL" id="PDLM01000019">
    <property type="protein sequence ID" value="RDW57649.1"/>
    <property type="molecule type" value="Genomic_DNA"/>
</dbReference>
<keyword evidence="1" id="KW-1133">Transmembrane helix</keyword>
<reference evidence="2 3" key="1">
    <citation type="journal article" date="2018" name="IMA Fungus">
        <title>IMA Genome-F 9: Draft genome sequence of Annulohypoxylon stygium, Aspergillus mulundensis, Berkeleyomyces basicola (syn. Thielaviopsis basicola), Ceratocystis smalleyi, two Cercospora beticola strains, Coleophoma cylindrospora, Fusarium fracticaudum, Phialophora cf. hyalina, and Morchella septimelata.</title>
        <authorList>
            <person name="Wingfield B.D."/>
            <person name="Bills G.F."/>
            <person name="Dong Y."/>
            <person name="Huang W."/>
            <person name="Nel W.J."/>
            <person name="Swalarsk-Parry B.S."/>
            <person name="Vaghefi N."/>
            <person name="Wilken P.M."/>
            <person name="An Z."/>
            <person name="de Beer Z.W."/>
            <person name="De Vos L."/>
            <person name="Chen L."/>
            <person name="Duong T.A."/>
            <person name="Gao Y."/>
            <person name="Hammerbacher A."/>
            <person name="Kikkert J.R."/>
            <person name="Li Y."/>
            <person name="Li H."/>
            <person name="Li K."/>
            <person name="Li Q."/>
            <person name="Liu X."/>
            <person name="Ma X."/>
            <person name="Naidoo K."/>
            <person name="Pethybridge S.J."/>
            <person name="Sun J."/>
            <person name="Steenkamp E.T."/>
            <person name="van der Nest M.A."/>
            <person name="van Wyk S."/>
            <person name="Wingfield M.J."/>
            <person name="Xiong C."/>
            <person name="Yue Q."/>
            <person name="Zhang X."/>
        </authorList>
    </citation>
    <scope>NUCLEOTIDE SEQUENCE [LARGE SCALE GENOMIC DNA]</scope>
    <source>
        <strain evidence="2 3">BP6252</strain>
    </source>
</reference>
<sequence length="154" mass="16903">MSITFCGYNCSERPTIISPYADISGIGVIIGYVTTAGIAVTVIAASFVTIHNPTEDPFQKKNDLENGIQSSQVRPNPVDAMFLSHFGRRRSKPRLKNACLKPYTTSNSKRLRYMLSLPTPSTQRVHLGLSDILNSSTESRVSGSRSETSQTSFD</sequence>
<organism evidence="2 3">
    <name type="scientific">Coleophoma cylindrospora</name>
    <dbReference type="NCBI Taxonomy" id="1849047"/>
    <lineage>
        <taxon>Eukaryota</taxon>
        <taxon>Fungi</taxon>
        <taxon>Dikarya</taxon>
        <taxon>Ascomycota</taxon>
        <taxon>Pezizomycotina</taxon>
        <taxon>Leotiomycetes</taxon>
        <taxon>Helotiales</taxon>
        <taxon>Dermateaceae</taxon>
        <taxon>Coleophoma</taxon>
    </lineage>
</organism>
<dbReference type="OrthoDB" id="5427664at2759"/>
<accession>A0A3D8Q769</accession>
<evidence type="ECO:0000313" key="2">
    <source>
        <dbReference type="EMBL" id="RDW57649.1"/>
    </source>
</evidence>
<keyword evidence="3" id="KW-1185">Reference proteome</keyword>
<feature type="transmembrane region" description="Helical" evidence="1">
    <location>
        <begin position="29"/>
        <end position="50"/>
    </location>
</feature>
<keyword evidence="1" id="KW-0812">Transmembrane</keyword>
<proteinExistence type="predicted"/>
<gene>
    <name evidence="2" type="ORF">BP6252_13731</name>
</gene>
<comment type="caution">
    <text evidence="2">The sequence shown here is derived from an EMBL/GenBank/DDBJ whole genome shotgun (WGS) entry which is preliminary data.</text>
</comment>
<protein>
    <submittedName>
        <fullName evidence="2">Uncharacterized protein</fullName>
    </submittedName>
</protein>
<keyword evidence="1" id="KW-0472">Membrane</keyword>
<dbReference type="Proteomes" id="UP000256645">
    <property type="component" value="Unassembled WGS sequence"/>
</dbReference>
<evidence type="ECO:0000313" key="3">
    <source>
        <dbReference type="Proteomes" id="UP000256645"/>
    </source>
</evidence>
<evidence type="ECO:0000256" key="1">
    <source>
        <dbReference type="SAM" id="Phobius"/>
    </source>
</evidence>
<name>A0A3D8Q769_9HELO</name>